<dbReference type="Pfam" id="PF00612">
    <property type="entry name" value="IQ"/>
    <property type="match status" value="2"/>
</dbReference>
<comment type="caution">
    <text evidence="6">The sequence shown here is derived from an EMBL/GenBank/DDBJ whole genome shotgun (WGS) entry which is preliminary data.</text>
</comment>
<comment type="similarity">
    <text evidence="2">Belongs to the IQD family.</text>
</comment>
<evidence type="ECO:0000256" key="2">
    <source>
        <dbReference type="ARBA" id="ARBA00024341"/>
    </source>
</evidence>
<dbReference type="InterPro" id="IPR000048">
    <property type="entry name" value="IQ_motif_EF-hand-BS"/>
</dbReference>
<dbReference type="EMBL" id="AWWV01007716">
    <property type="protein sequence ID" value="OMO95090.1"/>
    <property type="molecule type" value="Genomic_DNA"/>
</dbReference>
<dbReference type="OrthoDB" id="776767at2759"/>
<dbReference type="Gramene" id="OMO95090">
    <property type="protein sequence ID" value="OMO95090"/>
    <property type="gene ID" value="CCACVL1_05591"/>
</dbReference>
<evidence type="ECO:0000313" key="7">
    <source>
        <dbReference type="Proteomes" id="UP000188268"/>
    </source>
</evidence>
<sequence>MGKIIGGNSWLSAVKKAFRSPSKENAKIRSSRSREDNEQEEEHQKKRGKRRWIFKKPSHQETNIQSEERTITINANNAKAPANSEAAEAEQRHAIAVAIATTAAAQAAVATAQAAVEVVRLTRPSIFVREHFAAIVIQTSFRGYLARRALRALKGLVKLQALVRGHNVRKRANMTLRCMEAMVRVQARVRDQRKRHSFAYEGRSTDSVYSEKYSISREEEGNNVDAWIRWDDDPKTLDEIAILLQTTKEAALKREKALAHAFSHQIWRSDRVDTVESEGELDVKTSRWVDRWRTPRKPWESSNGRMSCDNINIDPVIKTVEIDTYSQKPNGGQYHYQQQPRPSSYFVAASPSPLHKANGGVSIRSITPSPSNAKNFQMYSTSPRYFKEEKIISHHPSPHTPPYSGGATATRPNYMAATASAKARIRSQSAPKQRPLSSTPEREKGVGSGARKRLSFLPIPRDDQCNDQVYDYNYNSKSPSYKSSHGGAYGMEQSQRSNISSCYADSLGEEIFPPSTNDLRKWLR</sequence>
<proteinExistence type="inferred from homology"/>
<dbReference type="CDD" id="cd23767">
    <property type="entry name" value="IQCD"/>
    <property type="match status" value="1"/>
</dbReference>
<name>A0A1R3JJV2_COCAP</name>
<dbReference type="PANTHER" id="PTHR32295">
    <property type="entry name" value="IQ-DOMAIN 5-RELATED"/>
    <property type="match status" value="1"/>
</dbReference>
<gene>
    <name evidence="6" type="ORF">CCACVL1_05591</name>
</gene>
<dbReference type="GO" id="GO:0005516">
    <property type="term" value="F:calmodulin binding"/>
    <property type="evidence" value="ECO:0007669"/>
    <property type="project" value="UniProtKB-KW"/>
</dbReference>
<comment type="subunit">
    <text evidence="3">Binds to multiple calmodulin (CaM) in the presence of Ca(2+) and CaM-like proteins.</text>
</comment>
<evidence type="ECO:0000256" key="4">
    <source>
        <dbReference type="SAM" id="MobiDB-lite"/>
    </source>
</evidence>
<evidence type="ECO:0000259" key="5">
    <source>
        <dbReference type="Pfam" id="PF13178"/>
    </source>
</evidence>
<dbReference type="STRING" id="210143.A0A1R3JJV2"/>
<keyword evidence="7" id="KW-1185">Reference proteome</keyword>
<dbReference type="OMA" id="QPRDRIK"/>
<feature type="region of interest" description="Disordered" evidence="4">
    <location>
        <begin position="17"/>
        <end position="51"/>
    </location>
</feature>
<dbReference type="Pfam" id="PF13178">
    <property type="entry name" value="DUF4005"/>
    <property type="match status" value="1"/>
</dbReference>
<dbReference type="InterPro" id="IPR025064">
    <property type="entry name" value="DUF4005"/>
</dbReference>
<dbReference type="AlphaFoldDB" id="A0A1R3JJV2"/>
<feature type="region of interest" description="Disordered" evidence="4">
    <location>
        <begin position="417"/>
        <end position="462"/>
    </location>
</feature>
<feature type="compositionally biased region" description="Polar residues" evidence="4">
    <location>
        <begin position="426"/>
        <end position="439"/>
    </location>
</feature>
<dbReference type="SMART" id="SM00015">
    <property type="entry name" value="IQ"/>
    <property type="match status" value="2"/>
</dbReference>
<organism evidence="6 7">
    <name type="scientific">Corchorus capsularis</name>
    <name type="common">Jute</name>
    <dbReference type="NCBI Taxonomy" id="210143"/>
    <lineage>
        <taxon>Eukaryota</taxon>
        <taxon>Viridiplantae</taxon>
        <taxon>Streptophyta</taxon>
        <taxon>Embryophyta</taxon>
        <taxon>Tracheophyta</taxon>
        <taxon>Spermatophyta</taxon>
        <taxon>Magnoliopsida</taxon>
        <taxon>eudicotyledons</taxon>
        <taxon>Gunneridae</taxon>
        <taxon>Pentapetalae</taxon>
        <taxon>rosids</taxon>
        <taxon>malvids</taxon>
        <taxon>Malvales</taxon>
        <taxon>Malvaceae</taxon>
        <taxon>Grewioideae</taxon>
        <taxon>Apeibeae</taxon>
        <taxon>Corchorus</taxon>
    </lineage>
</organism>
<evidence type="ECO:0000256" key="1">
    <source>
        <dbReference type="ARBA" id="ARBA00022860"/>
    </source>
</evidence>
<dbReference type="Gene3D" id="1.20.5.190">
    <property type="match status" value="1"/>
</dbReference>
<feature type="domain" description="DUF4005" evidence="5">
    <location>
        <begin position="382"/>
        <end position="461"/>
    </location>
</feature>
<reference evidence="6 7" key="1">
    <citation type="submission" date="2013-09" db="EMBL/GenBank/DDBJ databases">
        <title>Corchorus capsularis genome sequencing.</title>
        <authorList>
            <person name="Alam M."/>
            <person name="Haque M.S."/>
            <person name="Islam M.S."/>
            <person name="Emdad E.M."/>
            <person name="Islam M.M."/>
            <person name="Ahmed B."/>
            <person name="Halim A."/>
            <person name="Hossen Q.M.M."/>
            <person name="Hossain M.Z."/>
            <person name="Ahmed R."/>
            <person name="Khan M.M."/>
            <person name="Islam R."/>
            <person name="Rashid M.M."/>
            <person name="Khan S.A."/>
            <person name="Rahman M.S."/>
            <person name="Alam M."/>
        </authorList>
    </citation>
    <scope>NUCLEOTIDE SEQUENCE [LARGE SCALE GENOMIC DNA]</scope>
    <source>
        <strain evidence="7">cv. CVL-1</strain>
        <tissue evidence="6">Whole seedling</tissue>
    </source>
</reference>
<dbReference type="PANTHER" id="PTHR32295:SF121">
    <property type="entry name" value="DUF4005 DOMAIN-CONTAINING PROTEIN"/>
    <property type="match status" value="1"/>
</dbReference>
<evidence type="ECO:0000256" key="3">
    <source>
        <dbReference type="ARBA" id="ARBA00024378"/>
    </source>
</evidence>
<protein>
    <submittedName>
        <fullName evidence="6">IQ motif, EF-hand binding site</fullName>
    </submittedName>
</protein>
<keyword evidence="1" id="KW-0112">Calmodulin-binding</keyword>
<accession>A0A1R3JJV2</accession>
<dbReference type="Proteomes" id="UP000188268">
    <property type="component" value="Unassembled WGS sequence"/>
</dbReference>
<evidence type="ECO:0000313" key="6">
    <source>
        <dbReference type="EMBL" id="OMO95090.1"/>
    </source>
</evidence>
<dbReference type="PROSITE" id="PS50096">
    <property type="entry name" value="IQ"/>
    <property type="match status" value="2"/>
</dbReference>
<feature type="compositionally biased region" description="Basic and acidic residues" evidence="4">
    <location>
        <begin position="21"/>
        <end position="36"/>
    </location>
</feature>